<gene>
    <name evidence="6" type="ordered locus">Mpet_0532</name>
</gene>
<reference evidence="6 7" key="1">
    <citation type="journal article" date="2010" name="Stand. Genomic Sci.">
        <title>Complete genome sequence of Methanoplanus petrolearius type strain (SEBR 4847).</title>
        <authorList>
            <person name="Brambilla E."/>
            <person name="Djao O.D."/>
            <person name="Daligault H."/>
            <person name="Lapidus A."/>
            <person name="Lucas S."/>
            <person name="Hammon N."/>
            <person name="Nolan M."/>
            <person name="Tice H."/>
            <person name="Cheng J.F."/>
            <person name="Han C."/>
            <person name="Tapia R."/>
            <person name="Goodwin L."/>
            <person name="Pitluck S."/>
            <person name="Liolios K."/>
            <person name="Ivanova N."/>
            <person name="Mavromatis K."/>
            <person name="Mikhailova N."/>
            <person name="Pati A."/>
            <person name="Chen A."/>
            <person name="Palaniappan K."/>
            <person name="Land M."/>
            <person name="Hauser L."/>
            <person name="Chang Y.J."/>
            <person name="Jeffries C.D."/>
            <person name="Rohde M."/>
            <person name="Spring S."/>
            <person name="Sikorski J."/>
            <person name="Goker M."/>
            <person name="Woyke T."/>
            <person name="Bristow J."/>
            <person name="Eisen J.A."/>
            <person name="Markowitz V."/>
            <person name="Hugenholtz P."/>
            <person name="Kyrpides N.C."/>
            <person name="Klenk H.P."/>
        </authorList>
    </citation>
    <scope>NUCLEOTIDE SEQUENCE [LARGE SCALE GENOMIC DNA]</scope>
    <source>
        <strain evidence="7">DSM 11571 / OCM 486 / SEBR 4847</strain>
    </source>
</reference>
<dbReference type="InterPro" id="IPR015421">
    <property type="entry name" value="PyrdxlP-dep_Trfase_major"/>
</dbReference>
<name>E1RHJ7_METP4</name>
<dbReference type="InterPro" id="IPR015424">
    <property type="entry name" value="PyrdxlP-dep_Trfase"/>
</dbReference>
<evidence type="ECO:0000256" key="4">
    <source>
        <dbReference type="ARBA" id="ARBA00022898"/>
    </source>
</evidence>
<evidence type="ECO:0000313" key="7">
    <source>
        <dbReference type="Proteomes" id="UP000006565"/>
    </source>
</evidence>
<dbReference type="PANTHER" id="PTHR42790:SF19">
    <property type="entry name" value="KYNURENINE_ALPHA-AMINOADIPATE AMINOTRANSFERASE, MITOCHONDRIAL"/>
    <property type="match status" value="1"/>
</dbReference>
<evidence type="ECO:0000256" key="1">
    <source>
        <dbReference type="ARBA" id="ARBA00001933"/>
    </source>
</evidence>
<evidence type="ECO:0000259" key="5">
    <source>
        <dbReference type="Pfam" id="PF00155"/>
    </source>
</evidence>
<accession>E1RHJ7</accession>
<dbReference type="EMBL" id="CP002117">
    <property type="protein sequence ID" value="ADN35306.1"/>
    <property type="molecule type" value="Genomic_DNA"/>
</dbReference>
<dbReference type="Gene3D" id="3.90.1150.10">
    <property type="entry name" value="Aspartate Aminotransferase, domain 1"/>
    <property type="match status" value="1"/>
</dbReference>
<comment type="cofactor">
    <cofactor evidence="1">
        <name>pyridoxal 5'-phosphate</name>
        <dbReference type="ChEBI" id="CHEBI:597326"/>
    </cofactor>
</comment>
<dbReference type="Proteomes" id="UP000006565">
    <property type="component" value="Chromosome"/>
</dbReference>
<proteinExistence type="predicted"/>
<dbReference type="GO" id="GO:1901605">
    <property type="term" value="P:alpha-amino acid metabolic process"/>
    <property type="evidence" value="ECO:0007669"/>
    <property type="project" value="TreeGrafter"/>
</dbReference>
<dbReference type="GO" id="GO:0008483">
    <property type="term" value="F:transaminase activity"/>
    <property type="evidence" value="ECO:0007669"/>
    <property type="project" value="UniProtKB-KW"/>
</dbReference>
<dbReference type="eggNOG" id="arCOG00492">
    <property type="taxonomic scope" value="Archaea"/>
</dbReference>
<dbReference type="HOGENOM" id="CLU_017584_0_6_2"/>
<keyword evidence="3" id="KW-0808">Transferase</keyword>
<keyword evidence="4" id="KW-0663">Pyridoxal phosphate</keyword>
<dbReference type="InterPro" id="IPR004839">
    <property type="entry name" value="Aminotransferase_I/II_large"/>
</dbReference>
<keyword evidence="7" id="KW-1185">Reference proteome</keyword>
<dbReference type="KEGG" id="mpi:Mpet_0532"/>
<evidence type="ECO:0000256" key="3">
    <source>
        <dbReference type="ARBA" id="ARBA00022679"/>
    </source>
</evidence>
<dbReference type="AlphaFoldDB" id="E1RHJ7"/>
<sequence length="412" mass="45717">MYSFSEITDPVAEKVKETWIKYLSMEYRFAARMRNAPESFLKKLFAVSSDPSIISFAGGLPDSNLIDVAGIRDSAACVLEEEGREALQYTTTEGYLPLREFIAERYRNRLGIAASAENIRIVNGSQQCLDIIGKIFIEKNDRIGIERPGYLGAIEAFSLYEPVIKSVDMNESGPDMEGFEKLVTDDKIKFFYGIPNFQNPTGRSYSYDARKQIGGIVGGSGSLFYEDDAFGELAFDLKPRMPVNKFAPENVITSGSFSKTVAPGMRIGWIMAPPEIISVFDTAKQAADLHSNFLCQKILDQYLRNNDYDAHLKRVVSVYHDNCMLMQDLLDDMTVAGITHTSPEGGMFMTAGLPKGLSSMKLFEDGIKNGVAVLPGIPFYAGDGGDDMIRLNFSNTSEENIKEGMNRLSEIL</sequence>
<dbReference type="Pfam" id="PF00155">
    <property type="entry name" value="Aminotran_1_2"/>
    <property type="match status" value="1"/>
</dbReference>
<dbReference type="SUPFAM" id="SSF53383">
    <property type="entry name" value="PLP-dependent transferases"/>
    <property type="match status" value="1"/>
</dbReference>
<feature type="domain" description="Aminotransferase class I/classII large" evidence="5">
    <location>
        <begin position="80"/>
        <end position="408"/>
    </location>
</feature>
<dbReference type="InterPro" id="IPR015422">
    <property type="entry name" value="PyrdxlP-dep_Trfase_small"/>
</dbReference>
<evidence type="ECO:0000256" key="2">
    <source>
        <dbReference type="ARBA" id="ARBA00022576"/>
    </source>
</evidence>
<keyword evidence="2" id="KW-0032">Aminotransferase</keyword>
<dbReference type="GO" id="GO:0030170">
    <property type="term" value="F:pyridoxal phosphate binding"/>
    <property type="evidence" value="ECO:0007669"/>
    <property type="project" value="InterPro"/>
</dbReference>
<dbReference type="CDD" id="cd00609">
    <property type="entry name" value="AAT_like"/>
    <property type="match status" value="1"/>
</dbReference>
<dbReference type="PANTHER" id="PTHR42790">
    <property type="entry name" value="AMINOTRANSFERASE"/>
    <property type="match status" value="1"/>
</dbReference>
<evidence type="ECO:0000313" key="6">
    <source>
        <dbReference type="EMBL" id="ADN35306.1"/>
    </source>
</evidence>
<dbReference type="STRING" id="679926.Mpet_0532"/>
<dbReference type="Gene3D" id="3.40.640.10">
    <property type="entry name" value="Type I PLP-dependent aspartate aminotransferase-like (Major domain)"/>
    <property type="match status" value="1"/>
</dbReference>
<dbReference type="InterPro" id="IPR050859">
    <property type="entry name" value="Class-I_PLP-dep_aminotransf"/>
</dbReference>
<protein>
    <submittedName>
        <fullName evidence="6">Putative transcriptional regulator, GntR family</fullName>
    </submittedName>
</protein>
<organism evidence="6 7">
    <name type="scientific">Methanolacinia petrolearia (strain DSM 11571 / OCM 486 / SEBR 4847)</name>
    <name type="common">Methanoplanus petrolearius</name>
    <dbReference type="NCBI Taxonomy" id="679926"/>
    <lineage>
        <taxon>Archaea</taxon>
        <taxon>Methanobacteriati</taxon>
        <taxon>Methanobacteriota</taxon>
        <taxon>Stenosarchaea group</taxon>
        <taxon>Methanomicrobia</taxon>
        <taxon>Methanomicrobiales</taxon>
        <taxon>Methanomicrobiaceae</taxon>
        <taxon>Methanolacinia</taxon>
    </lineage>
</organism>